<accession>A0AAV5SJ34</accession>
<comment type="caution">
    <text evidence="1">The sequence shown here is derived from an EMBL/GenBank/DDBJ whole genome shotgun (WGS) entry which is preliminary data.</text>
</comment>
<feature type="non-terminal residue" evidence="1">
    <location>
        <position position="1"/>
    </location>
</feature>
<reference evidence="1" key="1">
    <citation type="submission" date="2023-10" db="EMBL/GenBank/DDBJ databases">
        <title>Genome assembly of Pristionchus species.</title>
        <authorList>
            <person name="Yoshida K."/>
            <person name="Sommer R.J."/>
        </authorList>
    </citation>
    <scope>NUCLEOTIDE SEQUENCE</scope>
    <source>
        <strain evidence="1">RS0144</strain>
    </source>
</reference>
<sequence>EYRGTSLRLRLVFELPLKSLCVSDLSDCVHEILLHDVLSLRANREENRYFIDIYSASVHTLRRSAQEKSSDMFTTSCK</sequence>
<gene>
    <name evidence="1" type="ORF">PENTCL1PPCAC_5542</name>
</gene>
<evidence type="ECO:0000313" key="2">
    <source>
        <dbReference type="Proteomes" id="UP001432027"/>
    </source>
</evidence>
<dbReference type="Proteomes" id="UP001432027">
    <property type="component" value="Unassembled WGS sequence"/>
</dbReference>
<organism evidence="1 2">
    <name type="scientific">Pristionchus entomophagus</name>
    <dbReference type="NCBI Taxonomy" id="358040"/>
    <lineage>
        <taxon>Eukaryota</taxon>
        <taxon>Metazoa</taxon>
        <taxon>Ecdysozoa</taxon>
        <taxon>Nematoda</taxon>
        <taxon>Chromadorea</taxon>
        <taxon>Rhabditida</taxon>
        <taxon>Rhabditina</taxon>
        <taxon>Diplogasteromorpha</taxon>
        <taxon>Diplogasteroidea</taxon>
        <taxon>Neodiplogasteridae</taxon>
        <taxon>Pristionchus</taxon>
    </lineage>
</organism>
<protein>
    <submittedName>
        <fullName evidence="1">Uncharacterized protein</fullName>
    </submittedName>
</protein>
<feature type="non-terminal residue" evidence="1">
    <location>
        <position position="78"/>
    </location>
</feature>
<keyword evidence="2" id="KW-1185">Reference proteome</keyword>
<dbReference type="AlphaFoldDB" id="A0AAV5SJ34"/>
<dbReference type="EMBL" id="BTSX01000002">
    <property type="protein sequence ID" value="GMS83367.1"/>
    <property type="molecule type" value="Genomic_DNA"/>
</dbReference>
<name>A0AAV5SJ34_9BILA</name>
<proteinExistence type="predicted"/>
<evidence type="ECO:0000313" key="1">
    <source>
        <dbReference type="EMBL" id="GMS83367.1"/>
    </source>
</evidence>